<dbReference type="Gene3D" id="3.40.50.300">
    <property type="entry name" value="P-loop containing nucleotide triphosphate hydrolases"/>
    <property type="match status" value="1"/>
</dbReference>
<dbReference type="PANTHER" id="PTHR43553">
    <property type="entry name" value="HEAVY METAL TRANSPORTER"/>
    <property type="match status" value="1"/>
</dbReference>
<reference evidence="10 11" key="1">
    <citation type="journal article" date="2015" name="Genome Announc.">
        <title>Expanding the biotechnology potential of lactobacilli through comparative genomics of 213 strains and associated genera.</title>
        <authorList>
            <person name="Sun Z."/>
            <person name="Harris H.M."/>
            <person name="McCann A."/>
            <person name="Guo C."/>
            <person name="Argimon S."/>
            <person name="Zhang W."/>
            <person name="Yang X."/>
            <person name="Jeffery I.B."/>
            <person name="Cooney J.C."/>
            <person name="Kagawa T.F."/>
            <person name="Liu W."/>
            <person name="Song Y."/>
            <person name="Salvetti E."/>
            <person name="Wrobel A."/>
            <person name="Rasinkangas P."/>
            <person name="Parkhill J."/>
            <person name="Rea M.C."/>
            <person name="O'Sullivan O."/>
            <person name="Ritari J."/>
            <person name="Douillard F.P."/>
            <person name="Paul Ross R."/>
            <person name="Yang R."/>
            <person name="Briner A.E."/>
            <person name="Felis G.E."/>
            <person name="de Vos W.M."/>
            <person name="Barrangou R."/>
            <person name="Klaenhammer T.R."/>
            <person name="Caufield P.W."/>
            <person name="Cui Y."/>
            <person name="Zhang H."/>
            <person name="O'Toole P.W."/>
        </authorList>
    </citation>
    <scope>NUCLEOTIDE SEQUENCE [LARGE SCALE GENOMIC DNA]</scope>
    <source>
        <strain evidence="10 11">DSM 14857</strain>
    </source>
</reference>
<dbReference type="Proteomes" id="UP000051647">
    <property type="component" value="Unassembled WGS sequence"/>
</dbReference>
<dbReference type="PANTHER" id="PTHR43553:SF24">
    <property type="entry name" value="ENERGY-COUPLING FACTOR TRANSPORTER ATP-BINDING PROTEIN ECFA1"/>
    <property type="match status" value="1"/>
</dbReference>
<dbReference type="NCBIfam" id="TIGR04520">
    <property type="entry name" value="ECF_ATPase_1"/>
    <property type="match status" value="1"/>
</dbReference>
<keyword evidence="7" id="KW-1278">Translocase</keyword>
<dbReference type="GO" id="GO:0005524">
    <property type="term" value="F:ATP binding"/>
    <property type="evidence" value="ECO:0007669"/>
    <property type="project" value="UniProtKB-KW"/>
</dbReference>
<dbReference type="STRING" id="1423815.FC27_GL001137"/>
<dbReference type="NCBIfam" id="NF010167">
    <property type="entry name" value="PRK13648.1"/>
    <property type="match status" value="1"/>
</dbReference>
<gene>
    <name evidence="10" type="ORF">FC27_GL001137</name>
</gene>
<keyword evidence="5" id="KW-0547">Nucleotide-binding</keyword>
<dbReference type="InterPro" id="IPR030947">
    <property type="entry name" value="EcfA_1"/>
</dbReference>
<evidence type="ECO:0000256" key="1">
    <source>
        <dbReference type="ARBA" id="ARBA00004202"/>
    </source>
</evidence>
<dbReference type="InterPro" id="IPR015856">
    <property type="entry name" value="ABC_transpr_CbiO/EcfA_su"/>
</dbReference>
<dbReference type="SUPFAM" id="SSF52540">
    <property type="entry name" value="P-loop containing nucleoside triphosphate hydrolases"/>
    <property type="match status" value="1"/>
</dbReference>
<dbReference type="CDD" id="cd03225">
    <property type="entry name" value="ABC_cobalt_CbiO_domain1"/>
    <property type="match status" value="1"/>
</dbReference>
<protein>
    <submittedName>
        <fullName evidence="10">Cobalt transporter ATP-binding subunit</fullName>
    </submittedName>
</protein>
<sequence length="286" mass="31954">MIFFYLKGEQMTNIISIKDVYYKYPGSEVYAINGISLDIQKNQWLSIVGKNGSGKTTLTRLIDGLEESESGSIAIDGVISDEQTIWEARKKIGIVFQNPDHQFVGATVEDDVAFGLENQGMPREQMVESVDRALAMVDMQDYKKRDPQSLSGGQKQRVAIAGVLAIQPQIIIMDESTSMLDPDGRKTVINLIEELRSKQDLTVISITHDIEETQLSDRIIVLNSGKVVKDTTPAELYNLRGQLQEYGLEEPFTNLVAENLTDVIDFKGYIDEKGLIDQLCKLNSNT</sequence>
<dbReference type="AlphaFoldDB" id="A0A0R1S8W6"/>
<dbReference type="GO" id="GO:0042626">
    <property type="term" value="F:ATPase-coupled transmembrane transporter activity"/>
    <property type="evidence" value="ECO:0007669"/>
    <property type="project" value="TreeGrafter"/>
</dbReference>
<evidence type="ECO:0000256" key="3">
    <source>
        <dbReference type="ARBA" id="ARBA00022448"/>
    </source>
</evidence>
<evidence type="ECO:0000256" key="2">
    <source>
        <dbReference type="ARBA" id="ARBA00005417"/>
    </source>
</evidence>
<dbReference type="EMBL" id="AZFA01000023">
    <property type="protein sequence ID" value="KRL65974.1"/>
    <property type="molecule type" value="Genomic_DNA"/>
</dbReference>
<dbReference type="InterPro" id="IPR027417">
    <property type="entry name" value="P-loop_NTPase"/>
</dbReference>
<evidence type="ECO:0000313" key="11">
    <source>
        <dbReference type="Proteomes" id="UP000051647"/>
    </source>
</evidence>
<comment type="similarity">
    <text evidence="2">Belongs to the ABC transporter superfamily.</text>
</comment>
<comment type="subcellular location">
    <subcellularLocation>
        <location evidence="1">Cell membrane</location>
        <topology evidence="1">Peripheral membrane protein</topology>
    </subcellularLocation>
</comment>
<feature type="domain" description="ABC transporter" evidence="9">
    <location>
        <begin position="15"/>
        <end position="249"/>
    </location>
</feature>
<dbReference type="eggNOG" id="COG1122">
    <property type="taxonomic scope" value="Bacteria"/>
</dbReference>
<dbReference type="SMART" id="SM00382">
    <property type="entry name" value="AAA"/>
    <property type="match status" value="1"/>
</dbReference>
<name>A0A0R1S8W6_9LACO</name>
<evidence type="ECO:0000313" key="10">
    <source>
        <dbReference type="EMBL" id="KRL65974.1"/>
    </source>
</evidence>
<evidence type="ECO:0000256" key="8">
    <source>
        <dbReference type="ARBA" id="ARBA00023136"/>
    </source>
</evidence>
<keyword evidence="3" id="KW-0813">Transport</keyword>
<evidence type="ECO:0000256" key="5">
    <source>
        <dbReference type="ARBA" id="ARBA00022741"/>
    </source>
</evidence>
<evidence type="ECO:0000259" key="9">
    <source>
        <dbReference type="PROSITE" id="PS50893"/>
    </source>
</evidence>
<dbReference type="GO" id="GO:0016887">
    <property type="term" value="F:ATP hydrolysis activity"/>
    <property type="evidence" value="ECO:0007669"/>
    <property type="project" value="InterPro"/>
</dbReference>
<dbReference type="GO" id="GO:0043190">
    <property type="term" value="C:ATP-binding cassette (ABC) transporter complex"/>
    <property type="evidence" value="ECO:0007669"/>
    <property type="project" value="TreeGrafter"/>
</dbReference>
<dbReference type="InterPro" id="IPR003439">
    <property type="entry name" value="ABC_transporter-like_ATP-bd"/>
</dbReference>
<dbReference type="PROSITE" id="PS00211">
    <property type="entry name" value="ABC_TRANSPORTER_1"/>
    <property type="match status" value="1"/>
</dbReference>
<keyword evidence="11" id="KW-1185">Reference proteome</keyword>
<evidence type="ECO:0000256" key="6">
    <source>
        <dbReference type="ARBA" id="ARBA00022840"/>
    </source>
</evidence>
<keyword evidence="8" id="KW-0472">Membrane</keyword>
<dbReference type="InterPro" id="IPR050095">
    <property type="entry name" value="ECF_ABC_transporter_ATP-bd"/>
</dbReference>
<evidence type="ECO:0000256" key="7">
    <source>
        <dbReference type="ARBA" id="ARBA00022967"/>
    </source>
</evidence>
<comment type="caution">
    <text evidence="10">The sequence shown here is derived from an EMBL/GenBank/DDBJ whole genome shotgun (WGS) entry which is preliminary data.</text>
</comment>
<keyword evidence="4" id="KW-1003">Cell membrane</keyword>
<keyword evidence="6 10" id="KW-0067">ATP-binding</keyword>
<dbReference type="InterPro" id="IPR003593">
    <property type="entry name" value="AAA+_ATPase"/>
</dbReference>
<dbReference type="FunFam" id="3.40.50.300:FF:000224">
    <property type="entry name" value="Energy-coupling factor transporter ATP-binding protein EcfA"/>
    <property type="match status" value="1"/>
</dbReference>
<organism evidence="10 11">
    <name type="scientific">Companilactobacillus versmoldensis DSM 14857 = KCTC 3814</name>
    <dbReference type="NCBI Taxonomy" id="1423815"/>
    <lineage>
        <taxon>Bacteria</taxon>
        <taxon>Bacillati</taxon>
        <taxon>Bacillota</taxon>
        <taxon>Bacilli</taxon>
        <taxon>Lactobacillales</taxon>
        <taxon>Lactobacillaceae</taxon>
        <taxon>Companilactobacillus</taxon>
    </lineage>
</organism>
<accession>A0A0R1S8W6</accession>
<proteinExistence type="inferred from homology"/>
<dbReference type="PATRIC" id="fig|1423815.3.peg.1163"/>
<dbReference type="Pfam" id="PF00005">
    <property type="entry name" value="ABC_tran"/>
    <property type="match status" value="1"/>
</dbReference>
<dbReference type="PROSITE" id="PS50893">
    <property type="entry name" value="ABC_TRANSPORTER_2"/>
    <property type="match status" value="1"/>
</dbReference>
<dbReference type="InterPro" id="IPR017871">
    <property type="entry name" value="ABC_transporter-like_CS"/>
</dbReference>
<evidence type="ECO:0000256" key="4">
    <source>
        <dbReference type="ARBA" id="ARBA00022475"/>
    </source>
</evidence>